<dbReference type="Proteomes" id="UP000000663">
    <property type="component" value="Chromosome"/>
</dbReference>
<dbReference type="GO" id="GO:0016491">
    <property type="term" value="F:oxidoreductase activity"/>
    <property type="evidence" value="ECO:0007669"/>
    <property type="project" value="InterPro"/>
</dbReference>
<dbReference type="STRING" id="351160.RCIX2730"/>
<dbReference type="EMBL" id="AM114193">
    <property type="protein sequence ID" value="CAJ37771.1"/>
    <property type="molecule type" value="Genomic_DNA"/>
</dbReference>
<dbReference type="SUPFAM" id="SSF55469">
    <property type="entry name" value="FMN-dependent nitroreductase-like"/>
    <property type="match status" value="1"/>
</dbReference>
<dbReference type="InterPro" id="IPR000415">
    <property type="entry name" value="Nitroreductase-like"/>
</dbReference>
<gene>
    <name evidence="2" type="ORF">RCIX2730</name>
</gene>
<protein>
    <recommendedName>
        <fullName evidence="4">Nitroreductase domain-containing protein</fullName>
    </recommendedName>
</protein>
<accession>Q0W1H2</accession>
<evidence type="ECO:0000313" key="2">
    <source>
        <dbReference type="EMBL" id="CAJ37771.1"/>
    </source>
</evidence>
<proteinExistence type="predicted"/>
<keyword evidence="3" id="KW-1185">Reference proteome</keyword>
<reference evidence="2 3" key="1">
    <citation type="journal article" date="2006" name="Science">
        <title>Genome of rice cluster I archaea -- the key methane producers in the rice rhizosphere.</title>
        <authorList>
            <person name="Erkel C."/>
            <person name="Kube M."/>
            <person name="Reinhardt R."/>
            <person name="Liesack W."/>
        </authorList>
    </citation>
    <scope>NUCLEOTIDE SEQUENCE [LARGE SCALE GENOMIC DNA]</scope>
    <source>
        <strain evidence="3">DSM 22066 / NBRC 105507 / MRE50</strain>
    </source>
</reference>
<evidence type="ECO:0000256" key="1">
    <source>
        <dbReference type="SAM" id="MobiDB-lite"/>
    </source>
</evidence>
<organism evidence="2 3">
    <name type="scientific">Methanocella arvoryzae (strain DSM 22066 / NBRC 105507 / MRE50)</name>
    <dbReference type="NCBI Taxonomy" id="351160"/>
    <lineage>
        <taxon>Archaea</taxon>
        <taxon>Methanobacteriati</taxon>
        <taxon>Methanobacteriota</taxon>
        <taxon>Stenosarchaea group</taxon>
        <taxon>Methanomicrobia</taxon>
        <taxon>Methanocellales</taxon>
        <taxon>Methanocellaceae</taxon>
        <taxon>Methanocella</taxon>
    </lineage>
</organism>
<evidence type="ECO:0000313" key="3">
    <source>
        <dbReference type="Proteomes" id="UP000000663"/>
    </source>
</evidence>
<evidence type="ECO:0008006" key="4">
    <source>
        <dbReference type="Google" id="ProtNLM"/>
    </source>
</evidence>
<name>Q0W1H2_METAR</name>
<dbReference type="AlphaFoldDB" id="Q0W1H2"/>
<feature type="region of interest" description="Disordered" evidence="1">
    <location>
        <begin position="69"/>
        <end position="88"/>
    </location>
</feature>
<dbReference type="KEGG" id="rci:RCIX2730"/>
<sequence length="88" mass="10037">MSRQMEMENFKELGSDETYDCLHGARTLVIVSGDRTCPVPLDADWAELSKELKLPENYRPYDSAVFGYKNGPAPEAPERKPDLITYIR</sequence>